<sequence>MTIRRSLRSAAAGLLALGAVAFSVPLVAAMPAAAQEEVEVWKSPSCGCCAGWVRHMQSAGFSVKVHDVDDVQPMKEMAGVPDQYASCHTARVGGYTVEGHVPASDVRRLLAERPKARGLSVPGMPADAPGMDGRTGEPYAVVLFGAEGGDKVYARY</sequence>
<dbReference type="EMBL" id="BMZS01000002">
    <property type="protein sequence ID" value="GHD43344.1"/>
    <property type="molecule type" value="Genomic_DNA"/>
</dbReference>
<organism evidence="2 3">
    <name type="scientific">Thalassobaculum fulvum</name>
    <dbReference type="NCBI Taxonomy" id="1633335"/>
    <lineage>
        <taxon>Bacteria</taxon>
        <taxon>Pseudomonadati</taxon>
        <taxon>Pseudomonadota</taxon>
        <taxon>Alphaproteobacteria</taxon>
        <taxon>Rhodospirillales</taxon>
        <taxon>Thalassobaculaceae</taxon>
        <taxon>Thalassobaculum</taxon>
    </lineage>
</organism>
<dbReference type="AlphaFoldDB" id="A0A918XPG3"/>
<reference evidence="2" key="1">
    <citation type="journal article" date="2014" name="Int. J. Syst. Evol. Microbiol.">
        <title>Complete genome sequence of Corynebacterium casei LMG S-19264T (=DSM 44701T), isolated from a smear-ripened cheese.</title>
        <authorList>
            <consortium name="US DOE Joint Genome Institute (JGI-PGF)"/>
            <person name="Walter F."/>
            <person name="Albersmeier A."/>
            <person name="Kalinowski J."/>
            <person name="Ruckert C."/>
        </authorList>
    </citation>
    <scope>NUCLEOTIDE SEQUENCE</scope>
    <source>
        <strain evidence="2">KCTC 42651</strain>
    </source>
</reference>
<feature type="signal peptide" evidence="1">
    <location>
        <begin position="1"/>
        <end position="28"/>
    </location>
</feature>
<dbReference type="Proteomes" id="UP000630353">
    <property type="component" value="Unassembled WGS sequence"/>
</dbReference>
<evidence type="ECO:0008006" key="4">
    <source>
        <dbReference type="Google" id="ProtNLM"/>
    </source>
</evidence>
<evidence type="ECO:0000313" key="2">
    <source>
        <dbReference type="EMBL" id="GHD43344.1"/>
    </source>
</evidence>
<evidence type="ECO:0000313" key="3">
    <source>
        <dbReference type="Proteomes" id="UP000630353"/>
    </source>
</evidence>
<keyword evidence="1" id="KW-0732">Signal</keyword>
<comment type="caution">
    <text evidence="2">The sequence shown here is derived from an EMBL/GenBank/DDBJ whole genome shotgun (WGS) entry which is preliminary data.</text>
</comment>
<dbReference type="Pfam" id="PF04214">
    <property type="entry name" value="DUF411"/>
    <property type="match status" value="1"/>
</dbReference>
<evidence type="ECO:0000256" key="1">
    <source>
        <dbReference type="SAM" id="SignalP"/>
    </source>
</evidence>
<name>A0A918XPG3_9PROT</name>
<gene>
    <name evidence="2" type="ORF">GCM10017083_09360</name>
</gene>
<proteinExistence type="predicted"/>
<keyword evidence="3" id="KW-1185">Reference proteome</keyword>
<feature type="chain" id="PRO_5037010422" description="CopG protein" evidence="1">
    <location>
        <begin position="29"/>
        <end position="156"/>
    </location>
</feature>
<dbReference type="InterPro" id="IPR007332">
    <property type="entry name" value="DUF411"/>
</dbReference>
<accession>A0A918XPG3</accession>
<dbReference type="RefSeq" id="WP_189987770.1">
    <property type="nucleotide sequence ID" value="NZ_BMZS01000002.1"/>
</dbReference>
<protein>
    <recommendedName>
        <fullName evidence="4">CopG protein</fullName>
    </recommendedName>
</protein>
<reference evidence="2" key="2">
    <citation type="submission" date="2020-09" db="EMBL/GenBank/DDBJ databases">
        <authorList>
            <person name="Sun Q."/>
            <person name="Kim S."/>
        </authorList>
    </citation>
    <scope>NUCLEOTIDE SEQUENCE</scope>
    <source>
        <strain evidence="2">KCTC 42651</strain>
    </source>
</reference>